<dbReference type="EMBL" id="KE524724">
    <property type="protein sequence ID" value="KFB36157.1"/>
    <property type="molecule type" value="Genomic_DNA"/>
</dbReference>
<reference evidence="2" key="2">
    <citation type="submission" date="2020-05" db="UniProtKB">
        <authorList>
            <consortium name="EnsemblMetazoa"/>
        </authorList>
    </citation>
    <scope>IDENTIFICATION</scope>
</reference>
<gene>
    <name evidence="1" type="ORF">ZHAS_00003217</name>
</gene>
<dbReference type="EnsemblMetazoa" id="ASIC003217-RA">
    <property type="protein sequence ID" value="ASIC003217-PA"/>
    <property type="gene ID" value="ASIC003217"/>
</dbReference>
<dbReference type="AlphaFoldDB" id="A0A084VDW3"/>
<reference evidence="1 3" key="1">
    <citation type="journal article" date="2014" name="BMC Genomics">
        <title>Genome sequence of Anopheles sinensis provides insight into genetics basis of mosquito competence for malaria parasites.</title>
        <authorList>
            <person name="Zhou D."/>
            <person name="Zhang D."/>
            <person name="Ding G."/>
            <person name="Shi L."/>
            <person name="Hou Q."/>
            <person name="Ye Y."/>
            <person name="Xu Y."/>
            <person name="Zhou H."/>
            <person name="Xiong C."/>
            <person name="Li S."/>
            <person name="Yu J."/>
            <person name="Hong S."/>
            <person name="Yu X."/>
            <person name="Zou P."/>
            <person name="Chen C."/>
            <person name="Chang X."/>
            <person name="Wang W."/>
            <person name="Lv Y."/>
            <person name="Sun Y."/>
            <person name="Ma L."/>
            <person name="Shen B."/>
            <person name="Zhu C."/>
        </authorList>
    </citation>
    <scope>NUCLEOTIDE SEQUENCE [LARGE SCALE GENOMIC DNA]</scope>
</reference>
<evidence type="ECO:0000313" key="1">
    <source>
        <dbReference type="EMBL" id="KFB36157.1"/>
    </source>
</evidence>
<protein>
    <submittedName>
        <fullName evidence="1 2">Gp34</fullName>
    </submittedName>
</protein>
<evidence type="ECO:0000313" key="3">
    <source>
        <dbReference type="Proteomes" id="UP000030765"/>
    </source>
</evidence>
<evidence type="ECO:0000313" key="2">
    <source>
        <dbReference type="EnsemblMetazoa" id="ASIC003217-PA"/>
    </source>
</evidence>
<dbReference type="EMBL" id="ATLV01011812">
    <property type="status" value="NOT_ANNOTATED_CDS"/>
    <property type="molecule type" value="Genomic_DNA"/>
</dbReference>
<proteinExistence type="predicted"/>
<accession>A0A084VDW3</accession>
<sequence>MSLLALDRLSVGHRNPRRKSEPVHGALGYLKGLFDTCVYPLKSELKCLFLDARGSLRGKSNSNWKKWGTLVADGVIRQKRHTARHSFRSAGSNRQAGRASSVYTGLWRAGARPWRGTILWK</sequence>
<keyword evidence="3" id="KW-1185">Reference proteome</keyword>
<name>A0A084VDW3_ANOSI</name>
<dbReference type="Proteomes" id="UP000030765">
    <property type="component" value="Unassembled WGS sequence"/>
</dbReference>
<organism evidence="1">
    <name type="scientific">Anopheles sinensis</name>
    <name type="common">Mosquito</name>
    <dbReference type="NCBI Taxonomy" id="74873"/>
    <lineage>
        <taxon>Eukaryota</taxon>
        <taxon>Metazoa</taxon>
        <taxon>Ecdysozoa</taxon>
        <taxon>Arthropoda</taxon>
        <taxon>Hexapoda</taxon>
        <taxon>Insecta</taxon>
        <taxon>Pterygota</taxon>
        <taxon>Neoptera</taxon>
        <taxon>Endopterygota</taxon>
        <taxon>Diptera</taxon>
        <taxon>Nematocera</taxon>
        <taxon>Culicoidea</taxon>
        <taxon>Culicidae</taxon>
        <taxon>Anophelinae</taxon>
        <taxon>Anopheles</taxon>
    </lineage>
</organism>
<dbReference type="VEuPathDB" id="VectorBase:ASIC003217"/>